<dbReference type="InterPro" id="IPR042197">
    <property type="entry name" value="Apaf_helical"/>
</dbReference>
<dbReference type="InterPro" id="IPR032675">
    <property type="entry name" value="LRR_dom_sf"/>
</dbReference>
<sequence>MSARAEQLCRRLKQKMQILLVLDDVWEKLELYQLGITFGNDRNQCKMLLTSRFHDVMENDMSADMIFLLRELSDNEAKGLPIAIETVANALKNKTSSIWKNAMQELRMPSPVNIKGTYDKLFKPIKLSYKYMESDEAKLMLLYIDGVQPHTVKMHDVIHDVVTSIGSQERRMFNLRNYVPKLEDSGKLKDATAVSLLYSSDESQLPERLECLYGCDLGDVALIGELKSLKNLHIEDSNIVELPKQIGQLTRLQLLNLSNCPKLEVIEHNFILSLIHLEESHLQDSFTKWDMDRGLDELDIRRLREDHHLKMLLEASEVLNLRKSKGVKNLVYDLDLEGLPQLKNLVIVENDEMVYIINSMEQNHPCCAFLSLELLYLEKLMKLEKMCYGKLSTDSFGKLRVVKVRDCDRLKNLFSFSIAQQLEEIEVIECKMLREIVYLRDYDPSIIPTKANAQFLVLSKLDSEMLWPDQLPETFNVQNLKTLTVNGCLCLKHMSSFATAGSVVHLKHLEVCHCTVMEEVIAINDIRDLQRMDKKLLPNLKFLSLKDLPDIVELPRELGHLTCSRLLTLRNCPKLEMIEPDTISSLISLEELYMANCFTQWETEKSNACLSELKNLTRLSTLRLAIPDANGLPKDLFHTKLGRYNINIGEHELMPEKFQISRKLDLKLETSSLLEEHSGLQMLMKGSEELGLNGLEGLTNVVYDLDWEARILLKLEEVRVAECSMMEEIVIREIEDDHNQNISNKAANNQIEFPEPYSLKLKSLPKFIQVFTEMKTNSTCWSAEEEVVKFPKVETLTLMGISTLSAIWNCQYEGQVGDDQEHAGILFSLEGLKLSELPRLKHLWEDDYHHGRAFNNLKILIVNGCDRLKKLVPSPISFKNLRFLRVSKCHGMENLLKSSTAKSLTQMQSFCNGQISTPNLKRLILSALTANKKDEDGDGRPKRR</sequence>
<dbReference type="Pfam" id="PF00931">
    <property type="entry name" value="NB-ARC"/>
    <property type="match status" value="1"/>
</dbReference>
<reference evidence="8" key="1">
    <citation type="submission" date="2025-08" db="UniProtKB">
        <authorList>
            <consortium name="RefSeq"/>
        </authorList>
    </citation>
    <scope>IDENTIFICATION</scope>
    <source>
        <tissue evidence="8">Seedling</tissue>
    </source>
</reference>
<evidence type="ECO:0000256" key="2">
    <source>
        <dbReference type="ARBA" id="ARBA00022741"/>
    </source>
</evidence>
<dbReference type="GeneID" id="132799629"/>
<dbReference type="Gene3D" id="3.40.50.300">
    <property type="entry name" value="P-loop containing nucleotide triphosphate hydrolases"/>
    <property type="match status" value="1"/>
</dbReference>
<dbReference type="SUPFAM" id="SSF52058">
    <property type="entry name" value="L domain-like"/>
    <property type="match status" value="2"/>
</dbReference>
<dbReference type="SUPFAM" id="SSF52540">
    <property type="entry name" value="P-loop containing nucleoside triphosphate hydrolases"/>
    <property type="match status" value="1"/>
</dbReference>
<dbReference type="PANTHER" id="PTHR33463">
    <property type="entry name" value="NB-ARC DOMAIN-CONTAINING PROTEIN-RELATED"/>
    <property type="match status" value="1"/>
</dbReference>
<dbReference type="Gene3D" id="3.80.10.10">
    <property type="entry name" value="Ribonuclease Inhibitor"/>
    <property type="match status" value="3"/>
</dbReference>
<evidence type="ECO:0000256" key="4">
    <source>
        <dbReference type="ARBA" id="ARBA00022840"/>
    </source>
</evidence>
<evidence type="ECO:0000259" key="6">
    <source>
        <dbReference type="Pfam" id="PF23247"/>
    </source>
</evidence>
<dbReference type="Proteomes" id="UP001652623">
    <property type="component" value="Chromosome 10"/>
</dbReference>
<evidence type="ECO:0000256" key="3">
    <source>
        <dbReference type="ARBA" id="ARBA00022821"/>
    </source>
</evidence>
<dbReference type="Gene3D" id="1.10.8.430">
    <property type="entry name" value="Helical domain of apoptotic protease-activating factors"/>
    <property type="match status" value="1"/>
</dbReference>
<proteinExistence type="inferred from homology"/>
<evidence type="ECO:0000313" key="7">
    <source>
        <dbReference type="Proteomes" id="UP001652623"/>
    </source>
</evidence>
<accession>A0ABM3ZTW3</accession>
<keyword evidence="2" id="KW-0547">Nucleotide-binding</keyword>
<feature type="domain" description="Disease resistance protein At4g27190-like leucine-rich repeats" evidence="6">
    <location>
        <begin position="794"/>
        <end position="874"/>
    </location>
</feature>
<name>A0ABM3ZTW3_ZIZJJ</name>
<keyword evidence="7" id="KW-1185">Reference proteome</keyword>
<dbReference type="RefSeq" id="XP_060667923.1">
    <property type="nucleotide sequence ID" value="XM_060811940.1"/>
</dbReference>
<evidence type="ECO:0000259" key="5">
    <source>
        <dbReference type="Pfam" id="PF00931"/>
    </source>
</evidence>
<dbReference type="PANTHER" id="PTHR33463:SF203">
    <property type="entry name" value="AAA+ ATPASE DOMAIN-CONTAINING PROTEIN"/>
    <property type="match status" value="1"/>
</dbReference>
<organism evidence="7 8">
    <name type="scientific">Ziziphus jujuba</name>
    <name type="common">Chinese jujube</name>
    <name type="synonym">Ziziphus sativa</name>
    <dbReference type="NCBI Taxonomy" id="326968"/>
    <lineage>
        <taxon>Eukaryota</taxon>
        <taxon>Viridiplantae</taxon>
        <taxon>Streptophyta</taxon>
        <taxon>Embryophyta</taxon>
        <taxon>Tracheophyta</taxon>
        <taxon>Spermatophyta</taxon>
        <taxon>Magnoliopsida</taxon>
        <taxon>eudicotyledons</taxon>
        <taxon>Gunneridae</taxon>
        <taxon>Pentapetalae</taxon>
        <taxon>rosids</taxon>
        <taxon>fabids</taxon>
        <taxon>Rosales</taxon>
        <taxon>Rhamnaceae</taxon>
        <taxon>Paliureae</taxon>
        <taxon>Ziziphus</taxon>
    </lineage>
</organism>
<protein>
    <submittedName>
        <fullName evidence="8">Probable disease resistance protein At4g27220</fullName>
    </submittedName>
</protein>
<evidence type="ECO:0000256" key="1">
    <source>
        <dbReference type="ARBA" id="ARBA00008894"/>
    </source>
</evidence>
<dbReference type="InterPro" id="IPR050905">
    <property type="entry name" value="Plant_NBS-LRR"/>
</dbReference>
<comment type="similarity">
    <text evidence="1">Belongs to the disease resistance NB-LRR family.</text>
</comment>
<dbReference type="InterPro" id="IPR027417">
    <property type="entry name" value="P-loop_NTPase"/>
</dbReference>
<dbReference type="InterPro" id="IPR057135">
    <property type="entry name" value="At4g27190-like_LRR"/>
</dbReference>
<evidence type="ECO:0000313" key="8">
    <source>
        <dbReference type="RefSeq" id="XP_060667923.1"/>
    </source>
</evidence>
<feature type="domain" description="Disease resistance protein At4g27190-like leucine-rich repeats" evidence="6">
    <location>
        <begin position="321"/>
        <end position="430"/>
    </location>
</feature>
<gene>
    <name evidence="8" type="primary">LOC132799629</name>
</gene>
<dbReference type="Pfam" id="PF23247">
    <property type="entry name" value="LRR_RPS2"/>
    <property type="match status" value="3"/>
</dbReference>
<feature type="domain" description="NB-ARC" evidence="5">
    <location>
        <begin position="4"/>
        <end position="77"/>
    </location>
</feature>
<keyword evidence="4" id="KW-0067">ATP-binding</keyword>
<feature type="domain" description="Disease resistance protein At4g27190-like leucine-rich repeats" evidence="6">
    <location>
        <begin position="456"/>
        <end position="597"/>
    </location>
</feature>
<keyword evidence="3" id="KW-0611">Plant defense</keyword>
<dbReference type="InterPro" id="IPR002182">
    <property type="entry name" value="NB-ARC"/>
</dbReference>